<sequence length="128" mass="14503">MLKHILATYEAASRQALNFQKSEIFCNRNVPQVEQNAIANTLEVQVVPGTGKYLGLPSMIGMSKKVIFNFIRDRVCKKINSWSSKSFSKASREVLIKSVLQSIPNYFMSIFTIPSSLCDEIEKMMNSF</sequence>
<dbReference type="PANTHER" id="PTHR33116:SF86">
    <property type="entry name" value="REVERSE TRANSCRIPTASE DOMAIN-CONTAINING PROTEIN"/>
    <property type="match status" value="1"/>
</dbReference>
<proteinExistence type="predicted"/>
<dbReference type="EMBL" id="ASHM01023557">
    <property type="protein sequence ID" value="PNX71620.1"/>
    <property type="molecule type" value="Genomic_DNA"/>
</dbReference>
<dbReference type="Proteomes" id="UP000236291">
    <property type="component" value="Unassembled WGS sequence"/>
</dbReference>
<protein>
    <submittedName>
        <fullName evidence="1">Ribonuclease H</fullName>
    </submittedName>
</protein>
<name>A0A2K3KZA8_TRIPR</name>
<reference evidence="1 2" key="1">
    <citation type="journal article" date="2014" name="Am. J. Bot.">
        <title>Genome assembly and annotation for red clover (Trifolium pratense; Fabaceae).</title>
        <authorList>
            <person name="Istvanek J."/>
            <person name="Jaros M."/>
            <person name="Krenek A."/>
            <person name="Repkova J."/>
        </authorList>
    </citation>
    <scope>NUCLEOTIDE SEQUENCE [LARGE SCALE GENOMIC DNA]</scope>
    <source>
        <strain evidence="2">cv. Tatra</strain>
        <tissue evidence="1">Young leaves</tissue>
    </source>
</reference>
<comment type="caution">
    <text evidence="1">The sequence shown here is derived from an EMBL/GenBank/DDBJ whole genome shotgun (WGS) entry which is preliminary data.</text>
</comment>
<accession>A0A2K3KZA8</accession>
<organism evidence="1 2">
    <name type="scientific">Trifolium pratense</name>
    <name type="common">Red clover</name>
    <dbReference type="NCBI Taxonomy" id="57577"/>
    <lineage>
        <taxon>Eukaryota</taxon>
        <taxon>Viridiplantae</taxon>
        <taxon>Streptophyta</taxon>
        <taxon>Embryophyta</taxon>
        <taxon>Tracheophyta</taxon>
        <taxon>Spermatophyta</taxon>
        <taxon>Magnoliopsida</taxon>
        <taxon>eudicotyledons</taxon>
        <taxon>Gunneridae</taxon>
        <taxon>Pentapetalae</taxon>
        <taxon>rosids</taxon>
        <taxon>fabids</taxon>
        <taxon>Fabales</taxon>
        <taxon>Fabaceae</taxon>
        <taxon>Papilionoideae</taxon>
        <taxon>50 kb inversion clade</taxon>
        <taxon>NPAAA clade</taxon>
        <taxon>Hologalegina</taxon>
        <taxon>IRL clade</taxon>
        <taxon>Trifolieae</taxon>
        <taxon>Trifolium</taxon>
    </lineage>
</organism>
<dbReference type="STRING" id="57577.A0A2K3KZA8"/>
<reference evidence="1 2" key="2">
    <citation type="journal article" date="2017" name="Front. Plant Sci.">
        <title>Gene Classification and Mining of Molecular Markers Useful in Red Clover (Trifolium pratense) Breeding.</title>
        <authorList>
            <person name="Istvanek J."/>
            <person name="Dluhosova J."/>
            <person name="Dluhos P."/>
            <person name="Patkova L."/>
            <person name="Nedelnik J."/>
            <person name="Repkova J."/>
        </authorList>
    </citation>
    <scope>NUCLEOTIDE SEQUENCE [LARGE SCALE GENOMIC DNA]</scope>
    <source>
        <strain evidence="2">cv. Tatra</strain>
        <tissue evidence="1">Young leaves</tissue>
    </source>
</reference>
<dbReference type="PANTHER" id="PTHR33116">
    <property type="entry name" value="REVERSE TRANSCRIPTASE ZINC-BINDING DOMAIN-CONTAINING PROTEIN-RELATED-RELATED"/>
    <property type="match status" value="1"/>
</dbReference>
<dbReference type="AlphaFoldDB" id="A0A2K3KZA8"/>
<gene>
    <name evidence="1" type="ORF">L195_g027500</name>
</gene>
<evidence type="ECO:0000313" key="1">
    <source>
        <dbReference type="EMBL" id="PNX71620.1"/>
    </source>
</evidence>
<evidence type="ECO:0000313" key="2">
    <source>
        <dbReference type="Proteomes" id="UP000236291"/>
    </source>
</evidence>